<comment type="caution">
    <text evidence="1">The sequence shown here is derived from an EMBL/GenBank/DDBJ whole genome shotgun (WGS) entry which is preliminary data.</text>
</comment>
<dbReference type="OrthoDB" id="3216539at2759"/>
<reference evidence="2" key="1">
    <citation type="journal article" date="2014" name="Genome Announc.">
        <title>Draft genome sequence of the plant-pathogenic soil fungus Rhizoctonia solani anastomosis group 3 strain Rhs1AP.</title>
        <authorList>
            <person name="Cubeta M.A."/>
            <person name="Thomas E."/>
            <person name="Dean R.A."/>
            <person name="Jabaji S."/>
            <person name="Neate S.M."/>
            <person name="Tavantzis S."/>
            <person name="Toda T."/>
            <person name="Vilgalys R."/>
            <person name="Bharathan N."/>
            <person name="Fedorova-Abrams N."/>
            <person name="Pakala S.B."/>
            <person name="Pakala S.M."/>
            <person name="Zafar N."/>
            <person name="Joardar V."/>
            <person name="Losada L."/>
            <person name="Nierman W.C."/>
        </authorList>
    </citation>
    <scope>NUCLEOTIDE SEQUENCE [LARGE SCALE GENOMIC DNA]</scope>
    <source>
        <strain evidence="2">AG-3</strain>
    </source>
</reference>
<evidence type="ECO:0000313" key="2">
    <source>
        <dbReference type="Proteomes" id="UP000030108"/>
    </source>
</evidence>
<name>X8J508_9AGAM</name>
<dbReference type="EMBL" id="JATN01000322">
    <property type="protein sequence ID" value="EUC56346.1"/>
    <property type="molecule type" value="Genomic_DNA"/>
</dbReference>
<proteinExistence type="predicted"/>
<accession>X8J508</accession>
<gene>
    <name evidence="1" type="ORF">RSOL_173270</name>
</gene>
<protein>
    <submittedName>
        <fullName evidence="1">Uncharacterized protein</fullName>
    </submittedName>
</protein>
<evidence type="ECO:0000313" key="1">
    <source>
        <dbReference type="EMBL" id="EUC56346.1"/>
    </source>
</evidence>
<sequence>MNLTRAHRNASALYGDNGTVRSTIASLRETSRMQCEDQPWYPEDTLFEEEWLRTRGEFTGYERIAVSFAFMSEGEIVPIGPQAGGKEYQGLELLAAVGNSKGRRGMFAQAVWFGDGGAPWKWMRIDGIEKVILYDGLAHPFRSGLEPCVGVRTARGHYFLTIPHPDYQDAWRRTLENRWPKAEVEVKVWPLEGCRPPWWPCDYKDDWPFDKSDPGPLSKELEKQIMLNLQLWGIRKRHL</sequence>
<dbReference type="AlphaFoldDB" id="X8J508"/>
<dbReference type="Proteomes" id="UP000030108">
    <property type="component" value="Unassembled WGS sequence"/>
</dbReference>
<organism evidence="1 2">
    <name type="scientific">Rhizoctonia solani AG-3 Rhs1AP</name>
    <dbReference type="NCBI Taxonomy" id="1086054"/>
    <lineage>
        <taxon>Eukaryota</taxon>
        <taxon>Fungi</taxon>
        <taxon>Dikarya</taxon>
        <taxon>Basidiomycota</taxon>
        <taxon>Agaricomycotina</taxon>
        <taxon>Agaricomycetes</taxon>
        <taxon>Cantharellales</taxon>
        <taxon>Ceratobasidiaceae</taxon>
        <taxon>Rhizoctonia</taxon>
    </lineage>
</organism>